<feature type="transmembrane region" description="Helical" evidence="1">
    <location>
        <begin position="82"/>
        <end position="103"/>
    </location>
</feature>
<keyword evidence="3" id="KW-1185">Reference proteome</keyword>
<evidence type="ECO:0000256" key="1">
    <source>
        <dbReference type="SAM" id="Phobius"/>
    </source>
</evidence>
<evidence type="ECO:0000313" key="2">
    <source>
        <dbReference type="EMBL" id="MEK8045093.1"/>
    </source>
</evidence>
<feature type="transmembrane region" description="Helical" evidence="1">
    <location>
        <begin position="56"/>
        <end position="75"/>
    </location>
</feature>
<proteinExistence type="predicted"/>
<accession>A0ABU9C029</accession>
<dbReference type="Pfam" id="PF06127">
    <property type="entry name" value="Mpo1-like"/>
    <property type="match status" value="1"/>
</dbReference>
<dbReference type="InterPro" id="IPR009305">
    <property type="entry name" value="Mpo1-like"/>
</dbReference>
<dbReference type="RefSeq" id="WP_341397239.1">
    <property type="nucleotide sequence ID" value="NZ_JBBUTI010000001.1"/>
</dbReference>
<evidence type="ECO:0000313" key="3">
    <source>
        <dbReference type="Proteomes" id="UP001379945"/>
    </source>
</evidence>
<comment type="caution">
    <text evidence="2">The sequence shown here is derived from an EMBL/GenBank/DDBJ whole genome shotgun (WGS) entry which is preliminary data.</text>
</comment>
<protein>
    <submittedName>
        <fullName evidence="2">Mpo1-like protein</fullName>
    </submittedName>
</protein>
<feature type="transmembrane region" description="Helical" evidence="1">
    <location>
        <begin position="25"/>
        <end position="44"/>
    </location>
</feature>
<gene>
    <name evidence="2" type="ORF">AACH00_01885</name>
</gene>
<sequence>MPSTFRPARTLLALYASDRRDARNITTHLVGIPLTVLALGMLLAKPTMLTLDSPIGPWPVSPAAVLWALSSLWYVTRGEWRLGVLVSLMNAALLGLGAALVGASAAGGLGASAAVLALGLGLQRIGRYYEGHRPRQLRGLAAHLTGPLFALAEVLFATGHACALRQHVVQHAGPTRLRDLTLPAH</sequence>
<reference evidence="2 3" key="1">
    <citation type="submission" date="2024-04" db="EMBL/GenBank/DDBJ databases">
        <title>Novel species of the genus Ideonella isolated from streams.</title>
        <authorList>
            <person name="Lu H."/>
        </authorList>
    </citation>
    <scope>NUCLEOTIDE SEQUENCE [LARGE SCALE GENOMIC DNA]</scope>
    <source>
        <strain evidence="2 3">LYT19W</strain>
    </source>
</reference>
<keyword evidence="1" id="KW-1133">Transmembrane helix</keyword>
<name>A0ABU9C029_9BURK</name>
<dbReference type="EMBL" id="JBBUTI010000001">
    <property type="protein sequence ID" value="MEK8045093.1"/>
    <property type="molecule type" value="Genomic_DNA"/>
</dbReference>
<keyword evidence="1" id="KW-0812">Transmembrane</keyword>
<organism evidence="2 3">
    <name type="scientific">Ideonella margarita</name>
    <dbReference type="NCBI Taxonomy" id="2984191"/>
    <lineage>
        <taxon>Bacteria</taxon>
        <taxon>Pseudomonadati</taxon>
        <taxon>Pseudomonadota</taxon>
        <taxon>Betaproteobacteria</taxon>
        <taxon>Burkholderiales</taxon>
        <taxon>Sphaerotilaceae</taxon>
        <taxon>Ideonella</taxon>
    </lineage>
</organism>
<dbReference type="Proteomes" id="UP001379945">
    <property type="component" value="Unassembled WGS sequence"/>
</dbReference>
<keyword evidence="1" id="KW-0472">Membrane</keyword>
<feature type="transmembrane region" description="Helical" evidence="1">
    <location>
        <begin position="109"/>
        <end position="126"/>
    </location>
</feature>